<dbReference type="RefSeq" id="WP_307409613.1">
    <property type="nucleotide sequence ID" value="NZ_JAUSUR010000005.1"/>
</dbReference>
<dbReference type="InterPro" id="IPR013221">
    <property type="entry name" value="Mur_ligase_cen"/>
</dbReference>
<dbReference type="PANTHER" id="PTHR43024">
    <property type="entry name" value="UDP-N-ACETYLMURAMOYL-TRIPEPTIDE--D-ALANYL-D-ALANINE LIGASE"/>
    <property type="match status" value="1"/>
</dbReference>
<comment type="catalytic activity">
    <reaction evidence="10 11">
        <text>D-alanyl-D-alanine + UDP-N-acetyl-alpha-D-muramoyl-L-alanyl-gamma-D-glutamyl-meso-2,6-diaminopimelate + ATP = UDP-N-acetyl-alpha-D-muramoyl-L-alanyl-gamma-D-glutamyl-meso-2,6-diaminopimeloyl-D-alanyl-D-alanine + ADP + phosphate + H(+)</text>
        <dbReference type="Rhea" id="RHEA:28374"/>
        <dbReference type="ChEBI" id="CHEBI:15378"/>
        <dbReference type="ChEBI" id="CHEBI:30616"/>
        <dbReference type="ChEBI" id="CHEBI:43474"/>
        <dbReference type="ChEBI" id="CHEBI:57822"/>
        <dbReference type="ChEBI" id="CHEBI:61386"/>
        <dbReference type="ChEBI" id="CHEBI:83905"/>
        <dbReference type="ChEBI" id="CHEBI:456216"/>
        <dbReference type="EC" id="6.3.2.10"/>
    </reaction>
</comment>
<proteinExistence type="inferred from homology"/>
<keyword evidence="9 10" id="KW-0961">Cell wall biogenesis/degradation</keyword>
<dbReference type="PANTHER" id="PTHR43024:SF1">
    <property type="entry name" value="UDP-N-ACETYLMURAMOYL-TRIPEPTIDE--D-ALANYL-D-ALANINE LIGASE"/>
    <property type="match status" value="1"/>
</dbReference>
<dbReference type="EMBL" id="JAUSUR010000005">
    <property type="protein sequence ID" value="MDQ0362212.1"/>
    <property type="molecule type" value="Genomic_DNA"/>
</dbReference>
<keyword evidence="7 10" id="KW-0573">Peptidoglycan synthesis</keyword>
<evidence type="ECO:0000313" key="15">
    <source>
        <dbReference type="EMBL" id="MDQ0362212.1"/>
    </source>
</evidence>
<dbReference type="Gene3D" id="3.90.190.20">
    <property type="entry name" value="Mur ligase, C-terminal domain"/>
    <property type="match status" value="1"/>
</dbReference>
<dbReference type="InterPro" id="IPR035911">
    <property type="entry name" value="MurE/MurF_N"/>
</dbReference>
<comment type="function">
    <text evidence="10 11">Involved in cell wall formation. Catalyzes the final step in the synthesis of UDP-N-acetylmuramoyl-pentapeptide, the precursor of murein.</text>
</comment>
<keyword evidence="4 10" id="KW-0547">Nucleotide-binding</keyword>
<keyword evidence="3 10" id="KW-0132">Cell division</keyword>
<dbReference type="Pfam" id="PF01225">
    <property type="entry name" value="Mur_ligase"/>
    <property type="match status" value="1"/>
</dbReference>
<dbReference type="InterPro" id="IPR004101">
    <property type="entry name" value="Mur_ligase_C"/>
</dbReference>
<dbReference type="InterPro" id="IPR036615">
    <property type="entry name" value="Mur_ligase_C_dom_sf"/>
</dbReference>
<evidence type="ECO:0000313" key="16">
    <source>
        <dbReference type="Proteomes" id="UP001230220"/>
    </source>
</evidence>
<dbReference type="EC" id="6.3.2.10" evidence="10 11"/>
<dbReference type="Pfam" id="PF08245">
    <property type="entry name" value="Mur_ligase_M"/>
    <property type="match status" value="1"/>
</dbReference>
<dbReference type="Gene3D" id="3.40.1390.10">
    <property type="entry name" value="MurE/MurF, N-terminal domain"/>
    <property type="match status" value="1"/>
</dbReference>
<dbReference type="SUPFAM" id="SSF63418">
    <property type="entry name" value="MurE/MurF N-terminal domain"/>
    <property type="match status" value="1"/>
</dbReference>
<keyword evidence="8 10" id="KW-0131">Cell cycle</keyword>
<dbReference type="InterPro" id="IPR051046">
    <property type="entry name" value="MurCDEF_CellWall_CoF430Synth"/>
</dbReference>
<evidence type="ECO:0000256" key="10">
    <source>
        <dbReference type="HAMAP-Rule" id="MF_02019"/>
    </source>
</evidence>
<evidence type="ECO:0000256" key="7">
    <source>
        <dbReference type="ARBA" id="ARBA00022984"/>
    </source>
</evidence>
<evidence type="ECO:0000259" key="14">
    <source>
        <dbReference type="Pfam" id="PF08245"/>
    </source>
</evidence>
<dbReference type="SUPFAM" id="SSF53623">
    <property type="entry name" value="MurD-like peptide ligases, catalytic domain"/>
    <property type="match status" value="1"/>
</dbReference>
<dbReference type="InterPro" id="IPR000713">
    <property type="entry name" value="Mur_ligase_N"/>
</dbReference>
<dbReference type="SUPFAM" id="SSF53244">
    <property type="entry name" value="MurD-like peptide ligases, peptide-binding domain"/>
    <property type="match status" value="1"/>
</dbReference>
<evidence type="ECO:0000256" key="3">
    <source>
        <dbReference type="ARBA" id="ARBA00022618"/>
    </source>
</evidence>
<dbReference type="Proteomes" id="UP001230220">
    <property type="component" value="Unassembled WGS sequence"/>
</dbReference>
<feature type="domain" description="Mur ligase N-terminal catalytic" evidence="12">
    <location>
        <begin position="28"/>
        <end position="101"/>
    </location>
</feature>
<keyword evidence="1 10" id="KW-0963">Cytoplasm</keyword>
<comment type="similarity">
    <text evidence="10">Belongs to the MurCDEF family. MurF subfamily.</text>
</comment>
<dbReference type="NCBIfam" id="TIGR01143">
    <property type="entry name" value="murF"/>
    <property type="match status" value="1"/>
</dbReference>
<dbReference type="GO" id="GO:0047480">
    <property type="term" value="F:UDP-N-acetylmuramoyl-tripeptide-D-alanyl-D-alanine ligase activity"/>
    <property type="evidence" value="ECO:0007669"/>
    <property type="project" value="UniProtKB-EC"/>
</dbReference>
<name>A0ABU0E5Q9_9FIRM</name>
<protein>
    <recommendedName>
        <fullName evidence="10 11">UDP-N-acetylmuramoyl-tripeptide--D-alanyl-D-alanine ligase</fullName>
        <ecNumber evidence="10 11">6.3.2.10</ecNumber>
    </recommendedName>
    <alternativeName>
        <fullName evidence="10">D-alanyl-D-alanine-adding enzyme</fullName>
    </alternativeName>
</protein>
<evidence type="ECO:0000256" key="11">
    <source>
        <dbReference type="RuleBase" id="RU004136"/>
    </source>
</evidence>
<comment type="pathway">
    <text evidence="10 11">Cell wall biogenesis; peptidoglycan biosynthesis.</text>
</comment>
<accession>A0ABU0E5Q9</accession>
<dbReference type="InterPro" id="IPR036565">
    <property type="entry name" value="Mur-like_cat_sf"/>
</dbReference>
<evidence type="ECO:0000256" key="4">
    <source>
        <dbReference type="ARBA" id="ARBA00022741"/>
    </source>
</evidence>
<dbReference type="InterPro" id="IPR005863">
    <property type="entry name" value="UDP-N-AcMur_synth"/>
</dbReference>
<gene>
    <name evidence="10" type="primary">murF</name>
    <name evidence="15" type="ORF">J2S15_002965</name>
</gene>
<evidence type="ECO:0000256" key="2">
    <source>
        <dbReference type="ARBA" id="ARBA00022598"/>
    </source>
</evidence>
<dbReference type="Pfam" id="PF02875">
    <property type="entry name" value="Mur_ligase_C"/>
    <property type="match status" value="1"/>
</dbReference>
<evidence type="ECO:0000256" key="6">
    <source>
        <dbReference type="ARBA" id="ARBA00022960"/>
    </source>
</evidence>
<comment type="caution">
    <text evidence="15">The sequence shown here is derived from an EMBL/GenBank/DDBJ whole genome shotgun (WGS) entry which is preliminary data.</text>
</comment>
<feature type="binding site" evidence="10">
    <location>
        <begin position="113"/>
        <end position="119"/>
    </location>
    <ligand>
        <name>ATP</name>
        <dbReference type="ChEBI" id="CHEBI:30616"/>
    </ligand>
</feature>
<keyword evidence="16" id="KW-1185">Reference proteome</keyword>
<evidence type="ECO:0000259" key="12">
    <source>
        <dbReference type="Pfam" id="PF01225"/>
    </source>
</evidence>
<feature type="domain" description="Mur ligase central" evidence="14">
    <location>
        <begin position="111"/>
        <end position="296"/>
    </location>
</feature>
<evidence type="ECO:0000256" key="5">
    <source>
        <dbReference type="ARBA" id="ARBA00022840"/>
    </source>
</evidence>
<sequence length="458" mass="50600">MISSTIQEIITMVDGELFINKGNKADIVSGVTLDSRNINQSNIFIAIKGNRVDGHEYLEEVYKQGAALAIIENDAYTNVDIPVILVKDSTVALQELARNYRKSLDVKVIGITGSNGKTSCKDLLSSVLESEYKVVKTHGNQNNELGVPLTLLRASEDTDFIVLEMGMENLEDIHFLNDIAYPDMGMITNVGVAHLENLGSLDNIGRAKLELMDGLTGNSLFIYNGDDPILSKIIKEKDARELDVQTFGERSSNSIYLTSFEQKSDEITFSTNLSSAVFTIPTIGKHMALNALPVVYTAYKIGLSDEQIASGLSSFVSSAMRNELVEVGQMIILNDAYKSNPQSARVALDTFNLIDEPYKIVVLGDMLDLGEAENQFHFDLGAYMNDIAFDELIGYGKLSKHILEGAKSVKPDKKFHLMETHEEIANYLQSFKDKKCAVLFKGSRGMHLDKIVDELIGE</sequence>
<evidence type="ECO:0000256" key="1">
    <source>
        <dbReference type="ARBA" id="ARBA00022490"/>
    </source>
</evidence>
<dbReference type="Gene3D" id="3.40.1190.10">
    <property type="entry name" value="Mur-like, catalytic domain"/>
    <property type="match status" value="1"/>
</dbReference>
<feature type="domain" description="Mur ligase C-terminal" evidence="13">
    <location>
        <begin position="321"/>
        <end position="444"/>
    </location>
</feature>
<comment type="subcellular location">
    <subcellularLocation>
        <location evidence="10 11">Cytoplasm</location>
    </subcellularLocation>
</comment>
<keyword evidence="6 10" id="KW-0133">Cell shape</keyword>
<evidence type="ECO:0000259" key="13">
    <source>
        <dbReference type="Pfam" id="PF02875"/>
    </source>
</evidence>
<evidence type="ECO:0000256" key="9">
    <source>
        <dbReference type="ARBA" id="ARBA00023316"/>
    </source>
</evidence>
<keyword evidence="5 10" id="KW-0067">ATP-binding</keyword>
<keyword evidence="2 10" id="KW-0436">Ligase</keyword>
<dbReference type="HAMAP" id="MF_02019">
    <property type="entry name" value="MurF"/>
    <property type="match status" value="1"/>
</dbReference>
<organism evidence="15 16">
    <name type="scientific">Breznakia pachnodae</name>
    <dbReference type="NCBI Taxonomy" id="265178"/>
    <lineage>
        <taxon>Bacteria</taxon>
        <taxon>Bacillati</taxon>
        <taxon>Bacillota</taxon>
        <taxon>Erysipelotrichia</taxon>
        <taxon>Erysipelotrichales</taxon>
        <taxon>Erysipelotrichaceae</taxon>
        <taxon>Breznakia</taxon>
    </lineage>
</organism>
<reference evidence="15 16" key="1">
    <citation type="submission" date="2023-07" db="EMBL/GenBank/DDBJ databases">
        <title>Genomic Encyclopedia of Type Strains, Phase IV (KMG-IV): sequencing the most valuable type-strain genomes for metagenomic binning, comparative biology and taxonomic classification.</title>
        <authorList>
            <person name="Goeker M."/>
        </authorList>
    </citation>
    <scope>NUCLEOTIDE SEQUENCE [LARGE SCALE GENOMIC DNA]</scope>
    <source>
        <strain evidence="15 16">DSM 16784</strain>
    </source>
</reference>
<evidence type="ECO:0000256" key="8">
    <source>
        <dbReference type="ARBA" id="ARBA00023306"/>
    </source>
</evidence>